<reference evidence="1" key="1">
    <citation type="submission" date="2014-11" db="EMBL/GenBank/DDBJ databases">
        <authorList>
            <person name="Amaro Gonzalez C."/>
        </authorList>
    </citation>
    <scope>NUCLEOTIDE SEQUENCE</scope>
</reference>
<sequence>MTDPLFLKRYKTQTQFFFFFFS</sequence>
<organism evidence="1">
    <name type="scientific">Anguilla anguilla</name>
    <name type="common">European freshwater eel</name>
    <name type="synonym">Muraena anguilla</name>
    <dbReference type="NCBI Taxonomy" id="7936"/>
    <lineage>
        <taxon>Eukaryota</taxon>
        <taxon>Metazoa</taxon>
        <taxon>Chordata</taxon>
        <taxon>Craniata</taxon>
        <taxon>Vertebrata</taxon>
        <taxon>Euteleostomi</taxon>
        <taxon>Actinopterygii</taxon>
        <taxon>Neopterygii</taxon>
        <taxon>Teleostei</taxon>
        <taxon>Anguilliformes</taxon>
        <taxon>Anguillidae</taxon>
        <taxon>Anguilla</taxon>
    </lineage>
</organism>
<accession>A0A0E9UBV5</accession>
<proteinExistence type="predicted"/>
<evidence type="ECO:0000313" key="1">
    <source>
        <dbReference type="EMBL" id="JAH63339.1"/>
    </source>
</evidence>
<reference evidence="1" key="2">
    <citation type="journal article" date="2015" name="Fish Shellfish Immunol.">
        <title>Early steps in the European eel (Anguilla anguilla)-Vibrio vulnificus interaction in the gills: Role of the RtxA13 toxin.</title>
        <authorList>
            <person name="Callol A."/>
            <person name="Pajuelo D."/>
            <person name="Ebbesson L."/>
            <person name="Teles M."/>
            <person name="MacKenzie S."/>
            <person name="Amaro C."/>
        </authorList>
    </citation>
    <scope>NUCLEOTIDE SEQUENCE</scope>
</reference>
<name>A0A0E9UBV5_ANGAN</name>
<dbReference type="AlphaFoldDB" id="A0A0E9UBV5"/>
<dbReference type="EMBL" id="GBXM01045238">
    <property type="protein sequence ID" value="JAH63339.1"/>
    <property type="molecule type" value="Transcribed_RNA"/>
</dbReference>
<protein>
    <submittedName>
        <fullName evidence="1">Uncharacterized protein</fullName>
    </submittedName>
</protein>